<proteinExistence type="predicted"/>
<feature type="region of interest" description="Disordered" evidence="1">
    <location>
        <begin position="373"/>
        <end position="417"/>
    </location>
</feature>
<feature type="region of interest" description="Disordered" evidence="1">
    <location>
        <begin position="269"/>
        <end position="288"/>
    </location>
</feature>
<feature type="chain" id="PRO_5019304771" evidence="3">
    <location>
        <begin position="34"/>
        <end position="417"/>
    </location>
</feature>
<evidence type="ECO:0000313" key="5">
    <source>
        <dbReference type="Proteomes" id="UP000288859"/>
    </source>
</evidence>
<evidence type="ECO:0000256" key="3">
    <source>
        <dbReference type="SAM" id="SignalP"/>
    </source>
</evidence>
<keyword evidence="2" id="KW-0472">Membrane</keyword>
<evidence type="ECO:0000313" key="4">
    <source>
        <dbReference type="EMBL" id="RVX67439.1"/>
    </source>
</evidence>
<feature type="transmembrane region" description="Helical" evidence="2">
    <location>
        <begin position="233"/>
        <end position="258"/>
    </location>
</feature>
<sequence length="417" mass="45465">MISRISSTPESTATAAVYLVLCLLTTLVRPATALQTVPGSPCQSTCAQAGNLQDNVVCLDADYGESETGRLYRECVSCQLNSTAIDTGKNETDVEFALMALRYTLAGCMFAIPRPYISISSPCQVSCQPLNDSIGYQITEDDTDLEPTDDFCRAGIFPSRVIDSCAFCYSLIPQQLFLANFLQALHIVCVQPPTPGKPFFPDGRAIFNETLIAGPPPPSEHKPSSGGLRGGSLALAIALPIVGGILIIGSTCWCCYIFTRKRRRQMARTGRMSRIHDAQAEQTSPSAANFKNIEATWSQSQPPTEMHAIYPISVRGKPDSPGVSQGRWSHQTPPSEHATPVRHSFQRDDVGPGKNQIQDPNLHELYFGIDEDSDDKLSANQTNGQYYDQQARLQNSSLTLGEEQGHMTRDDPAATSR</sequence>
<dbReference type="AlphaFoldDB" id="A0A438MUP1"/>
<dbReference type="Proteomes" id="UP000288859">
    <property type="component" value="Unassembled WGS sequence"/>
</dbReference>
<reference evidence="4 5" key="1">
    <citation type="submission" date="2017-03" db="EMBL/GenBank/DDBJ databases">
        <title>Genomes of endolithic fungi from Antarctica.</title>
        <authorList>
            <person name="Coleine C."/>
            <person name="Masonjones S."/>
            <person name="Stajich J.E."/>
        </authorList>
    </citation>
    <scope>NUCLEOTIDE SEQUENCE [LARGE SCALE GENOMIC DNA]</scope>
    <source>
        <strain evidence="4 5">CCFEE 6314</strain>
    </source>
</reference>
<feature type="signal peptide" evidence="3">
    <location>
        <begin position="1"/>
        <end position="33"/>
    </location>
</feature>
<name>A0A438MUP1_EXOME</name>
<feature type="compositionally biased region" description="Polar residues" evidence="1">
    <location>
        <begin position="322"/>
        <end position="334"/>
    </location>
</feature>
<evidence type="ECO:0000256" key="2">
    <source>
        <dbReference type="SAM" id="Phobius"/>
    </source>
</evidence>
<feature type="compositionally biased region" description="Polar residues" evidence="1">
    <location>
        <begin position="378"/>
        <end position="399"/>
    </location>
</feature>
<feature type="compositionally biased region" description="Basic and acidic residues" evidence="1">
    <location>
        <begin position="403"/>
        <end position="417"/>
    </location>
</feature>
<accession>A0A438MUP1</accession>
<dbReference type="EMBL" id="NAJM01000048">
    <property type="protein sequence ID" value="RVX67439.1"/>
    <property type="molecule type" value="Genomic_DNA"/>
</dbReference>
<dbReference type="VEuPathDB" id="FungiDB:PV10_01984"/>
<gene>
    <name evidence="4" type="ORF">B0A52_08792</name>
</gene>
<keyword evidence="3" id="KW-0732">Signal</keyword>
<feature type="region of interest" description="Disordered" evidence="1">
    <location>
        <begin position="313"/>
        <end position="359"/>
    </location>
</feature>
<evidence type="ECO:0000256" key="1">
    <source>
        <dbReference type="SAM" id="MobiDB-lite"/>
    </source>
</evidence>
<keyword evidence="2" id="KW-0812">Transmembrane</keyword>
<organism evidence="4 5">
    <name type="scientific">Exophiala mesophila</name>
    <name type="common">Black yeast-like fungus</name>
    <dbReference type="NCBI Taxonomy" id="212818"/>
    <lineage>
        <taxon>Eukaryota</taxon>
        <taxon>Fungi</taxon>
        <taxon>Dikarya</taxon>
        <taxon>Ascomycota</taxon>
        <taxon>Pezizomycotina</taxon>
        <taxon>Eurotiomycetes</taxon>
        <taxon>Chaetothyriomycetidae</taxon>
        <taxon>Chaetothyriales</taxon>
        <taxon>Herpotrichiellaceae</taxon>
        <taxon>Exophiala</taxon>
    </lineage>
</organism>
<protein>
    <submittedName>
        <fullName evidence="4">Uncharacterized protein</fullName>
    </submittedName>
</protein>
<dbReference type="OrthoDB" id="5426678at2759"/>
<comment type="caution">
    <text evidence="4">The sequence shown here is derived from an EMBL/GenBank/DDBJ whole genome shotgun (WGS) entry which is preliminary data.</text>
</comment>
<keyword evidence="2" id="KW-1133">Transmembrane helix</keyword>